<keyword evidence="3" id="KW-0804">Transcription</keyword>
<dbReference type="GO" id="GO:0006355">
    <property type="term" value="P:regulation of DNA-templated transcription"/>
    <property type="evidence" value="ECO:0007669"/>
    <property type="project" value="InterPro"/>
</dbReference>
<dbReference type="EMBL" id="JTHE02000003">
    <property type="protein sequence ID" value="NEV67490.1"/>
    <property type="molecule type" value="Genomic_DNA"/>
</dbReference>
<dbReference type="CDD" id="cd06170">
    <property type="entry name" value="LuxR_C_like"/>
    <property type="match status" value="1"/>
</dbReference>
<dbReference type="PRINTS" id="PR00038">
    <property type="entry name" value="HTHLUXR"/>
</dbReference>
<dbReference type="Gene3D" id="3.30.450.40">
    <property type="match status" value="1"/>
</dbReference>
<dbReference type="InterPro" id="IPR029016">
    <property type="entry name" value="GAF-like_dom_sf"/>
</dbReference>
<accession>A0A0C1YFK8</accession>
<dbReference type="PANTHER" id="PTHR44688">
    <property type="entry name" value="DNA-BINDING TRANSCRIPTIONAL ACTIVATOR DEVR_DOSR"/>
    <property type="match status" value="1"/>
</dbReference>
<reference evidence="4" key="2">
    <citation type="journal article" date="2015" name="Genome Announc.">
        <title>Draft Genome Sequence of Filamentous Marine Cyanobacterium Lyngbya confervoides Strain BDU141951.</title>
        <authorList>
            <person name="Chandrababunaidu M.M."/>
            <person name="Sen D."/>
            <person name="Tripathy S."/>
        </authorList>
    </citation>
    <scope>NUCLEOTIDE SEQUENCE</scope>
    <source>
        <strain evidence="4">BDU141951</strain>
    </source>
</reference>
<dbReference type="PROSITE" id="PS51257">
    <property type="entry name" value="PROKAR_LIPOPROTEIN"/>
    <property type="match status" value="1"/>
</dbReference>
<dbReference type="PANTHER" id="PTHR44688:SF25">
    <property type="entry name" value="HTH LUXR-TYPE DOMAIN-CONTAINING PROTEIN"/>
    <property type="match status" value="1"/>
</dbReference>
<dbReference type="Gene3D" id="1.10.10.10">
    <property type="entry name" value="Winged helix-like DNA-binding domain superfamily/Winged helix DNA-binding domain"/>
    <property type="match status" value="1"/>
</dbReference>
<dbReference type="SMART" id="SM00065">
    <property type="entry name" value="GAF"/>
    <property type="match status" value="1"/>
</dbReference>
<dbReference type="InterPro" id="IPR016032">
    <property type="entry name" value="Sig_transdc_resp-reg_C-effctor"/>
</dbReference>
<evidence type="ECO:0000256" key="2">
    <source>
        <dbReference type="ARBA" id="ARBA00023125"/>
    </source>
</evidence>
<dbReference type="Pfam" id="PF00196">
    <property type="entry name" value="GerE"/>
    <property type="match status" value="1"/>
</dbReference>
<evidence type="ECO:0000313" key="4">
    <source>
        <dbReference type="EMBL" id="NEV67490.1"/>
    </source>
</evidence>
<dbReference type="Pfam" id="PF13185">
    <property type="entry name" value="GAF_2"/>
    <property type="match status" value="1"/>
</dbReference>
<dbReference type="PROSITE" id="PS50043">
    <property type="entry name" value="HTH_LUXR_2"/>
    <property type="match status" value="1"/>
</dbReference>
<dbReference type="GO" id="GO:0003677">
    <property type="term" value="F:DNA binding"/>
    <property type="evidence" value="ECO:0007669"/>
    <property type="project" value="UniProtKB-KW"/>
</dbReference>
<protein>
    <submittedName>
        <fullName evidence="4">GAF domain-containing protein</fullName>
    </submittedName>
</protein>
<keyword evidence="2" id="KW-0238">DNA-binding</keyword>
<gene>
    <name evidence="4" type="ORF">QQ91_010215</name>
</gene>
<reference evidence="4" key="3">
    <citation type="submission" date="2020-02" db="EMBL/GenBank/DDBJ databases">
        <authorList>
            <person name="Sarangi A.N."/>
            <person name="Ghosh S."/>
            <person name="Mukherjee M."/>
            <person name="Tripathy S."/>
        </authorList>
    </citation>
    <scope>NUCLEOTIDE SEQUENCE</scope>
    <source>
        <strain evidence="4">BDU141951</strain>
    </source>
</reference>
<dbReference type="InterPro" id="IPR036388">
    <property type="entry name" value="WH-like_DNA-bd_sf"/>
</dbReference>
<dbReference type="SUPFAM" id="SSF46894">
    <property type="entry name" value="C-terminal effector domain of the bipartite response regulators"/>
    <property type="match status" value="1"/>
</dbReference>
<dbReference type="AlphaFoldDB" id="A0A0C1YFK8"/>
<dbReference type="InterPro" id="IPR000792">
    <property type="entry name" value="Tscrpt_reg_LuxR_C"/>
</dbReference>
<evidence type="ECO:0000256" key="3">
    <source>
        <dbReference type="ARBA" id="ARBA00023163"/>
    </source>
</evidence>
<dbReference type="SMART" id="SM00421">
    <property type="entry name" value="HTH_LUXR"/>
    <property type="match status" value="1"/>
</dbReference>
<evidence type="ECO:0000256" key="1">
    <source>
        <dbReference type="ARBA" id="ARBA00023015"/>
    </source>
</evidence>
<name>A0A0C1YFK8_9CYAN</name>
<organism evidence="4">
    <name type="scientific">Lyngbya confervoides BDU141951</name>
    <dbReference type="NCBI Taxonomy" id="1574623"/>
    <lineage>
        <taxon>Bacteria</taxon>
        <taxon>Bacillati</taxon>
        <taxon>Cyanobacteriota</taxon>
        <taxon>Cyanophyceae</taxon>
        <taxon>Oscillatoriophycideae</taxon>
        <taxon>Oscillatoriales</taxon>
        <taxon>Microcoleaceae</taxon>
        <taxon>Lyngbya</taxon>
    </lineage>
</organism>
<reference evidence="4" key="1">
    <citation type="submission" date="2014-11" db="EMBL/GenBank/DDBJ databases">
        <authorList>
            <person name="Malar M.C."/>
            <person name="Sen D."/>
            <person name="Tripathy S."/>
        </authorList>
    </citation>
    <scope>NUCLEOTIDE SEQUENCE</scope>
    <source>
        <strain evidence="4">BDU141951</strain>
    </source>
</reference>
<dbReference type="InterPro" id="IPR003018">
    <property type="entry name" value="GAF"/>
</dbReference>
<comment type="caution">
    <text evidence="4">The sequence shown here is derived from an EMBL/GenBank/DDBJ whole genome shotgun (WGS) entry which is preliminary data.</text>
</comment>
<sequence length="370" mass="40750">MLDSARLLFDLQHVNQIVQSISGCLEPRKIAHHLTDALVTQFDCVFARLWIVEPDQRTLRLIASSGLHTHTDGSFARVPMGAYKVGKIAQNRIPFLSNQLAAETWVKDRDWAIANHIQGFAGYPLVANDRVIGVLAAFSTQPMAPEFLEVLQVLCMTATIALDAALQMAQLPVATPNNSAPSLPLSDQLATVLQSTRLMLVGTEQPTAITVVHAFLQAAEQLNQHDCNYCRLSYEPTVIGLDAVLALPPAAGDAGEALLRSQFASLRTITTWLRGTLDLQLMSDRRTVQWRLELPALPPQGEIARPASLLSDREIEVMTLLAQGLRDRDIAQKLYISESTVKFHINNSLTKLQAKNRYQGVYQAAIQGCI</sequence>
<dbReference type="SUPFAM" id="SSF55781">
    <property type="entry name" value="GAF domain-like"/>
    <property type="match status" value="1"/>
</dbReference>
<keyword evidence="1" id="KW-0805">Transcription regulation</keyword>
<proteinExistence type="predicted"/>